<organism evidence="2 3">
    <name type="scientific">Monilinia fructicola</name>
    <name type="common">Brown rot fungus</name>
    <name type="synonym">Ciboria fructicola</name>
    <dbReference type="NCBI Taxonomy" id="38448"/>
    <lineage>
        <taxon>Eukaryota</taxon>
        <taxon>Fungi</taxon>
        <taxon>Dikarya</taxon>
        <taxon>Ascomycota</taxon>
        <taxon>Pezizomycotina</taxon>
        <taxon>Leotiomycetes</taxon>
        <taxon>Helotiales</taxon>
        <taxon>Sclerotiniaceae</taxon>
        <taxon>Monilinia</taxon>
    </lineage>
</organism>
<evidence type="ECO:0000313" key="2">
    <source>
        <dbReference type="EMBL" id="KAA8572449.1"/>
    </source>
</evidence>
<dbReference type="EMBL" id="VICG01000004">
    <property type="protein sequence ID" value="KAA8572449.1"/>
    <property type="molecule type" value="Genomic_DNA"/>
</dbReference>
<feature type="region of interest" description="Disordered" evidence="1">
    <location>
        <begin position="1"/>
        <end position="99"/>
    </location>
</feature>
<protein>
    <submittedName>
        <fullName evidence="2">Uncharacterized protein</fullName>
    </submittedName>
</protein>
<feature type="compositionally biased region" description="Basic residues" evidence="1">
    <location>
        <begin position="1"/>
        <end position="10"/>
    </location>
</feature>
<feature type="compositionally biased region" description="Polar residues" evidence="1">
    <location>
        <begin position="23"/>
        <end position="34"/>
    </location>
</feature>
<evidence type="ECO:0000256" key="1">
    <source>
        <dbReference type="SAM" id="MobiDB-lite"/>
    </source>
</evidence>
<reference evidence="2 3" key="1">
    <citation type="submission" date="2019-06" db="EMBL/GenBank/DDBJ databases">
        <title>Genome Sequence of the Brown Rot Fungal Pathogen Monilinia fructicola.</title>
        <authorList>
            <person name="De Miccolis Angelini R.M."/>
            <person name="Landi L."/>
            <person name="Abate D."/>
            <person name="Pollastro S."/>
            <person name="Romanazzi G."/>
            <person name="Faretra F."/>
        </authorList>
    </citation>
    <scope>NUCLEOTIDE SEQUENCE [LARGE SCALE GENOMIC DNA]</scope>
    <source>
        <strain evidence="2 3">Mfrc123</strain>
    </source>
</reference>
<feature type="compositionally biased region" description="Polar residues" evidence="1">
    <location>
        <begin position="59"/>
        <end position="72"/>
    </location>
</feature>
<comment type="caution">
    <text evidence="2">The sequence shown here is derived from an EMBL/GenBank/DDBJ whole genome shotgun (WGS) entry which is preliminary data.</text>
</comment>
<name>A0A5M9JWG5_MONFR</name>
<evidence type="ECO:0000313" key="3">
    <source>
        <dbReference type="Proteomes" id="UP000322873"/>
    </source>
</evidence>
<accession>A0A5M9JWG5</accession>
<proteinExistence type="predicted"/>
<dbReference type="VEuPathDB" id="FungiDB:MFRU_003g03280"/>
<gene>
    <name evidence="2" type="ORF">EYC84_003069</name>
</gene>
<dbReference type="AlphaFoldDB" id="A0A5M9JWG5"/>
<sequence length="99" mass="10889">MAPKESRRKSLSLFPEHRFSNLAHINTDVNNGSTGEKEQKDKKKPGKRTSLFSGLAAPTTHTDVDNGSNNPVKSDAHSPKLRPRTLAFQKADQPQSLVP</sequence>
<keyword evidence="3" id="KW-1185">Reference proteome</keyword>
<dbReference type="Proteomes" id="UP000322873">
    <property type="component" value="Unassembled WGS sequence"/>
</dbReference>